<dbReference type="RefSeq" id="WP_133824245.1">
    <property type="nucleotide sequence ID" value="NZ_BAABHR010000015.1"/>
</dbReference>
<comment type="caution">
    <text evidence="2">The sequence shown here is derived from an EMBL/GenBank/DDBJ whole genome shotgun (WGS) entry which is preliminary data.</text>
</comment>
<protein>
    <submittedName>
        <fullName evidence="2">Acyl-CoA-associated DUF35 OB-fold domain-containing protein</fullName>
    </submittedName>
</protein>
<evidence type="ECO:0000259" key="1">
    <source>
        <dbReference type="Pfam" id="PF01796"/>
    </source>
</evidence>
<proteinExistence type="predicted"/>
<evidence type="ECO:0000313" key="2">
    <source>
        <dbReference type="EMBL" id="TDQ64787.1"/>
    </source>
</evidence>
<name>A0A4R6VQK9_9PSEU</name>
<dbReference type="AlphaFoldDB" id="A0A4R6VQK9"/>
<organism evidence="2 3">
    <name type="scientific">Actinomycetospora succinea</name>
    <dbReference type="NCBI Taxonomy" id="663603"/>
    <lineage>
        <taxon>Bacteria</taxon>
        <taxon>Bacillati</taxon>
        <taxon>Actinomycetota</taxon>
        <taxon>Actinomycetes</taxon>
        <taxon>Pseudonocardiales</taxon>
        <taxon>Pseudonocardiaceae</taxon>
        <taxon>Actinomycetospora</taxon>
    </lineage>
</organism>
<dbReference type="InterPro" id="IPR012340">
    <property type="entry name" value="NA-bd_OB-fold"/>
</dbReference>
<feature type="domain" description="ChsH2 C-terminal OB-fold" evidence="1">
    <location>
        <begin position="35"/>
        <end position="84"/>
    </location>
</feature>
<dbReference type="SUPFAM" id="SSF50249">
    <property type="entry name" value="Nucleic acid-binding proteins"/>
    <property type="match status" value="1"/>
</dbReference>
<dbReference type="Pfam" id="PF01796">
    <property type="entry name" value="OB_ChsH2_C"/>
    <property type="match status" value="1"/>
</dbReference>
<gene>
    <name evidence="2" type="ORF">EV188_10134</name>
</gene>
<dbReference type="EMBL" id="SNYO01000001">
    <property type="protein sequence ID" value="TDQ64787.1"/>
    <property type="molecule type" value="Genomic_DNA"/>
</dbReference>
<keyword evidence="3" id="KW-1185">Reference proteome</keyword>
<sequence>MTLAYDECPSCGRRWTLPRTGCPSCGAEPRRCASAGLGTVAAVSVVHPSSGDPYVLVLVDLDDGVRAMGRGAPGLAVGHRVRARPDAGIPTFRAD</sequence>
<reference evidence="2 3" key="1">
    <citation type="submission" date="2019-03" db="EMBL/GenBank/DDBJ databases">
        <title>Genomic Encyclopedia of Type Strains, Phase IV (KMG-IV): sequencing the most valuable type-strain genomes for metagenomic binning, comparative biology and taxonomic classification.</title>
        <authorList>
            <person name="Goeker M."/>
        </authorList>
    </citation>
    <scope>NUCLEOTIDE SEQUENCE [LARGE SCALE GENOMIC DNA]</scope>
    <source>
        <strain evidence="2 3">DSM 45775</strain>
    </source>
</reference>
<dbReference type="OrthoDB" id="5514845at2"/>
<evidence type="ECO:0000313" key="3">
    <source>
        <dbReference type="Proteomes" id="UP000295705"/>
    </source>
</evidence>
<dbReference type="InterPro" id="IPR002878">
    <property type="entry name" value="ChsH2_C"/>
</dbReference>
<accession>A0A4R6VQK9</accession>
<dbReference type="Proteomes" id="UP000295705">
    <property type="component" value="Unassembled WGS sequence"/>
</dbReference>